<protein>
    <submittedName>
        <fullName evidence="3">Uncharacterized protein</fullName>
    </submittedName>
</protein>
<keyword evidence="2" id="KW-1133">Transmembrane helix</keyword>
<reference evidence="3" key="1">
    <citation type="submission" date="2021-11" db="EMBL/GenBank/DDBJ databases">
        <authorList>
            <person name="Schell T."/>
        </authorList>
    </citation>
    <scope>NUCLEOTIDE SEQUENCE</scope>
    <source>
        <strain evidence="3">M5</strain>
    </source>
</reference>
<evidence type="ECO:0000256" key="1">
    <source>
        <dbReference type="SAM" id="MobiDB-lite"/>
    </source>
</evidence>
<evidence type="ECO:0000313" key="3">
    <source>
        <dbReference type="EMBL" id="CAH0112040.1"/>
    </source>
</evidence>
<organism evidence="3 4">
    <name type="scientific">Daphnia galeata</name>
    <dbReference type="NCBI Taxonomy" id="27404"/>
    <lineage>
        <taxon>Eukaryota</taxon>
        <taxon>Metazoa</taxon>
        <taxon>Ecdysozoa</taxon>
        <taxon>Arthropoda</taxon>
        <taxon>Crustacea</taxon>
        <taxon>Branchiopoda</taxon>
        <taxon>Diplostraca</taxon>
        <taxon>Cladocera</taxon>
        <taxon>Anomopoda</taxon>
        <taxon>Daphniidae</taxon>
        <taxon>Daphnia</taxon>
    </lineage>
</organism>
<sequence length="414" mass="45927">MSTWDLYDLLGEYDGSRIFAELYVMIDADCRLHRSFKRQNFWSPINLVYFVFSSSSLLACGLVLLPVNPPVVLVANMSQSDGGDISRPGTATQSKICQTCQISDKGKKDSKFCSRPSIHEFQKSAMQSTQLASCLVQGFGDQDVFSTPNGRNKSKRPLSADNSMDESLSDPKKFRYEDLSSITEDKELSQLDSLNKEAITKLGAALDFVKLLHERIIKLESELINAKLAFANAIINQFNSKQPFLVCQAPLTQGLPLRPSYAQTTRVEPAPVLVANLAKGSTPSDKISLEKMEQLLDSNTGGAVPSSMRQKDSTVFVRLNNPADFDRAKSILESRQNVDSINMFSSISRSSKLYPAVALFVDLSLLPGLKNELMLRNEAFKGKIDSVTQFTKNQLRIKAKLRSFSIFGTSETML</sequence>
<feature type="transmembrane region" description="Helical" evidence="2">
    <location>
        <begin position="47"/>
        <end position="67"/>
    </location>
</feature>
<dbReference type="AlphaFoldDB" id="A0A8J2RYI6"/>
<keyword evidence="4" id="KW-1185">Reference proteome</keyword>
<comment type="caution">
    <text evidence="3">The sequence shown here is derived from an EMBL/GenBank/DDBJ whole genome shotgun (WGS) entry which is preliminary data.</text>
</comment>
<evidence type="ECO:0000256" key="2">
    <source>
        <dbReference type="SAM" id="Phobius"/>
    </source>
</evidence>
<dbReference type="Proteomes" id="UP000789390">
    <property type="component" value="Unassembled WGS sequence"/>
</dbReference>
<gene>
    <name evidence="3" type="ORF">DGAL_LOCUS15747</name>
</gene>
<accession>A0A8J2RYI6</accession>
<keyword evidence="2" id="KW-0472">Membrane</keyword>
<keyword evidence="2" id="KW-0812">Transmembrane</keyword>
<dbReference type="OrthoDB" id="7487068at2759"/>
<dbReference type="EMBL" id="CAKKLH010000321">
    <property type="protein sequence ID" value="CAH0112040.1"/>
    <property type="molecule type" value="Genomic_DNA"/>
</dbReference>
<feature type="region of interest" description="Disordered" evidence="1">
    <location>
        <begin position="145"/>
        <end position="170"/>
    </location>
</feature>
<evidence type="ECO:0000313" key="4">
    <source>
        <dbReference type="Proteomes" id="UP000789390"/>
    </source>
</evidence>
<name>A0A8J2RYI6_9CRUS</name>
<proteinExistence type="predicted"/>